<dbReference type="GO" id="GO:0000166">
    <property type="term" value="F:nucleotide binding"/>
    <property type="evidence" value="ECO:0007669"/>
    <property type="project" value="UniProtKB-KW"/>
</dbReference>
<protein>
    <recommendedName>
        <fullName evidence="11">Disease resistance N-terminal domain-containing protein</fullName>
    </recommendedName>
</protein>
<reference evidence="12" key="1">
    <citation type="submission" date="2021-03" db="EMBL/GenBank/DDBJ databases">
        <authorList>
            <person name="Li Z."/>
            <person name="Yang C."/>
        </authorList>
    </citation>
    <scope>NUCLEOTIDE SEQUENCE</scope>
    <source>
        <strain evidence="12">Dzin_1.0</strain>
        <tissue evidence="12">Leaf</tissue>
    </source>
</reference>
<evidence type="ECO:0000256" key="6">
    <source>
        <dbReference type="ARBA" id="ARBA00022792"/>
    </source>
</evidence>
<keyword evidence="10" id="KW-1133">Transmembrane helix</keyword>
<keyword evidence="9 10" id="KW-0472">Membrane</keyword>
<organism evidence="12 13">
    <name type="scientific">Dioscorea zingiberensis</name>
    <dbReference type="NCBI Taxonomy" id="325984"/>
    <lineage>
        <taxon>Eukaryota</taxon>
        <taxon>Viridiplantae</taxon>
        <taxon>Streptophyta</taxon>
        <taxon>Embryophyta</taxon>
        <taxon>Tracheophyta</taxon>
        <taxon>Spermatophyta</taxon>
        <taxon>Magnoliopsida</taxon>
        <taxon>Liliopsida</taxon>
        <taxon>Dioscoreales</taxon>
        <taxon>Dioscoreaceae</taxon>
        <taxon>Dioscorea</taxon>
    </lineage>
</organism>
<evidence type="ECO:0000313" key="12">
    <source>
        <dbReference type="EMBL" id="KAJ0979292.1"/>
    </source>
</evidence>
<keyword evidence="7" id="KW-0611">Plant defense</keyword>
<keyword evidence="10" id="KW-0812">Transmembrane</keyword>
<dbReference type="PANTHER" id="PTHR35308">
    <property type="entry name" value="CYTOCHROME C OXIDASE SUBUNIT 7"/>
    <property type="match status" value="1"/>
</dbReference>
<evidence type="ECO:0000259" key="11">
    <source>
        <dbReference type="Pfam" id="PF18052"/>
    </source>
</evidence>
<dbReference type="Pfam" id="PF18052">
    <property type="entry name" value="Rx_N"/>
    <property type="match status" value="1"/>
</dbReference>
<dbReference type="Pfam" id="PF02238">
    <property type="entry name" value="COX7a"/>
    <property type="match status" value="1"/>
</dbReference>
<evidence type="ECO:0000256" key="1">
    <source>
        <dbReference type="ARBA" id="ARBA00004273"/>
    </source>
</evidence>
<keyword evidence="13" id="KW-1185">Reference proteome</keyword>
<keyword evidence="5" id="KW-0547">Nucleotide-binding</keyword>
<sequence>MDYLPSGLIRLTSWLRQTIQGSPSSSSSFNGDDVVEELRKLEGTLMRITAFLRDAEEREVRDESVKLWLRELKTISYQADDLLDEYRYELLRRQVEERRSGEEKSAARISGKRKSAWDLEVCISTTPLLLLLPDDMLDRIKKIRERFDEIAREREANIGDHGMDTTTDSFTRNDRPILCYVCGLQEPSLNLSSVHRMTEAPFLPRERLLKHQQYFQNIQKHTYLKGSHDKITSIVIPIALTVSSLYLIGRGIYNMSYGIGKKE</sequence>
<dbReference type="Proteomes" id="UP001085076">
    <property type="component" value="Miscellaneous, Linkage group lg03"/>
</dbReference>
<feature type="transmembrane region" description="Helical" evidence="10">
    <location>
        <begin position="234"/>
        <end position="253"/>
    </location>
</feature>
<evidence type="ECO:0000313" key="13">
    <source>
        <dbReference type="Proteomes" id="UP001085076"/>
    </source>
</evidence>
<comment type="caution">
    <text evidence="12">The sequence shown here is derived from an EMBL/GenBank/DDBJ whole genome shotgun (WGS) entry which is preliminary data.</text>
</comment>
<proteinExistence type="inferred from homology"/>
<gene>
    <name evidence="12" type="ORF">J5N97_014766</name>
</gene>
<evidence type="ECO:0000256" key="7">
    <source>
        <dbReference type="ARBA" id="ARBA00022821"/>
    </source>
</evidence>
<evidence type="ECO:0000256" key="2">
    <source>
        <dbReference type="ARBA" id="ARBA00008894"/>
    </source>
</evidence>
<dbReference type="OrthoDB" id="62312at2759"/>
<accession>A0A9D5HKD6</accession>
<dbReference type="InterPro" id="IPR041118">
    <property type="entry name" value="Rx_N"/>
</dbReference>
<keyword evidence="6" id="KW-0999">Mitochondrion inner membrane</keyword>
<evidence type="ECO:0000256" key="10">
    <source>
        <dbReference type="SAM" id="Phobius"/>
    </source>
</evidence>
<keyword evidence="8" id="KW-0496">Mitochondrion</keyword>
<reference evidence="12" key="2">
    <citation type="journal article" date="2022" name="Hortic Res">
        <title>The genome of Dioscorea zingiberensis sheds light on the biosynthesis, origin and evolution of the medicinally important diosgenin saponins.</title>
        <authorList>
            <person name="Li Y."/>
            <person name="Tan C."/>
            <person name="Li Z."/>
            <person name="Guo J."/>
            <person name="Li S."/>
            <person name="Chen X."/>
            <person name="Wang C."/>
            <person name="Dai X."/>
            <person name="Yang H."/>
            <person name="Song W."/>
            <person name="Hou L."/>
            <person name="Xu J."/>
            <person name="Tong Z."/>
            <person name="Xu A."/>
            <person name="Yuan X."/>
            <person name="Wang W."/>
            <person name="Yang Q."/>
            <person name="Chen L."/>
            <person name="Sun Z."/>
            <person name="Wang K."/>
            <person name="Pan B."/>
            <person name="Chen J."/>
            <person name="Bao Y."/>
            <person name="Liu F."/>
            <person name="Qi X."/>
            <person name="Gang D.R."/>
            <person name="Wen J."/>
            <person name="Li J."/>
        </authorList>
    </citation>
    <scope>NUCLEOTIDE SEQUENCE</scope>
    <source>
        <strain evidence="12">Dzin_1.0</strain>
    </source>
</reference>
<dbReference type="EMBL" id="JAGGNH010000003">
    <property type="protein sequence ID" value="KAJ0979292.1"/>
    <property type="molecule type" value="Genomic_DNA"/>
</dbReference>
<comment type="subcellular location">
    <subcellularLocation>
        <location evidence="1">Mitochondrion inner membrane</location>
    </subcellularLocation>
</comment>
<dbReference type="Gene3D" id="1.20.5.4130">
    <property type="match status" value="1"/>
</dbReference>
<dbReference type="InterPro" id="IPR039297">
    <property type="entry name" value="COX7a"/>
</dbReference>
<evidence type="ECO:0000256" key="4">
    <source>
        <dbReference type="ARBA" id="ARBA00022737"/>
    </source>
</evidence>
<dbReference type="PANTHER" id="PTHR35308:SF1">
    <property type="entry name" value="CYTOCHROME C OXIDASE SUBUNIT 7"/>
    <property type="match status" value="1"/>
</dbReference>
<comment type="similarity">
    <text evidence="2">Belongs to the disease resistance NB-LRR family.</text>
</comment>
<name>A0A9D5HKD6_9LILI</name>
<evidence type="ECO:0000256" key="8">
    <source>
        <dbReference type="ARBA" id="ARBA00023128"/>
    </source>
</evidence>
<keyword evidence="4" id="KW-0677">Repeat</keyword>
<evidence type="ECO:0000256" key="9">
    <source>
        <dbReference type="ARBA" id="ARBA00023136"/>
    </source>
</evidence>
<keyword evidence="3" id="KW-0433">Leucine-rich repeat</keyword>
<dbReference type="GO" id="GO:0006952">
    <property type="term" value="P:defense response"/>
    <property type="evidence" value="ECO:0007669"/>
    <property type="project" value="UniProtKB-KW"/>
</dbReference>
<evidence type="ECO:0000256" key="3">
    <source>
        <dbReference type="ARBA" id="ARBA00022614"/>
    </source>
</evidence>
<feature type="domain" description="Disease resistance N-terminal" evidence="11">
    <location>
        <begin position="33"/>
        <end position="100"/>
    </location>
</feature>
<dbReference type="GO" id="GO:0005743">
    <property type="term" value="C:mitochondrial inner membrane"/>
    <property type="evidence" value="ECO:0007669"/>
    <property type="project" value="UniProtKB-SubCell"/>
</dbReference>
<dbReference type="AlphaFoldDB" id="A0A9D5HKD6"/>
<evidence type="ECO:0000256" key="5">
    <source>
        <dbReference type="ARBA" id="ARBA00022741"/>
    </source>
</evidence>